<dbReference type="NCBIfam" id="TIGR02985">
    <property type="entry name" value="Sig70_bacteroi1"/>
    <property type="match status" value="1"/>
</dbReference>
<dbReference type="InterPro" id="IPR013325">
    <property type="entry name" value="RNA_pol_sigma_r2"/>
</dbReference>
<dbReference type="Pfam" id="PF04542">
    <property type="entry name" value="Sigma70_r2"/>
    <property type="match status" value="1"/>
</dbReference>
<dbReference type="InterPro" id="IPR013249">
    <property type="entry name" value="RNA_pol_sigma70_r4_t2"/>
</dbReference>
<dbReference type="CDD" id="cd06171">
    <property type="entry name" value="Sigma70_r4"/>
    <property type="match status" value="1"/>
</dbReference>
<dbReference type="AlphaFoldDB" id="A0A3Q9IPY6"/>
<dbReference type="GO" id="GO:0016987">
    <property type="term" value="F:sigma factor activity"/>
    <property type="evidence" value="ECO:0007669"/>
    <property type="project" value="UniProtKB-KW"/>
</dbReference>
<dbReference type="InterPro" id="IPR007627">
    <property type="entry name" value="RNA_pol_sigma70_r2"/>
</dbReference>
<dbReference type="EMBL" id="CP032819">
    <property type="protein sequence ID" value="AZS30267.1"/>
    <property type="molecule type" value="Genomic_DNA"/>
</dbReference>
<dbReference type="GO" id="GO:0003677">
    <property type="term" value="F:DNA binding"/>
    <property type="evidence" value="ECO:0007669"/>
    <property type="project" value="InterPro"/>
</dbReference>
<evidence type="ECO:0000256" key="2">
    <source>
        <dbReference type="ARBA" id="ARBA00023015"/>
    </source>
</evidence>
<dbReference type="InterPro" id="IPR000792">
    <property type="entry name" value="Tscrpt_reg_LuxR_C"/>
</dbReference>
<dbReference type="InterPro" id="IPR036388">
    <property type="entry name" value="WH-like_DNA-bd_sf"/>
</dbReference>
<dbReference type="InterPro" id="IPR013324">
    <property type="entry name" value="RNA_pol_sigma_r3/r4-like"/>
</dbReference>
<evidence type="ECO:0000313" key="6">
    <source>
        <dbReference type="EMBL" id="AZS30267.1"/>
    </source>
</evidence>
<dbReference type="KEGG" id="buy:D8S85_12410"/>
<dbReference type="SMART" id="SM00421">
    <property type="entry name" value="HTH_LUXR"/>
    <property type="match status" value="1"/>
</dbReference>
<sequence>MSKRDQNTENFLFDSIRSGNIEAYEVLFKKYYLSMCIVACRLIGDEDIAKDITQEVFIHLWEKRESYDFKTTPDIFLYVAVKNKCFDYLKKQKKMPIQNSSETADREYFFRNLVIEEETYRIVNEAIDALPVQSRRIIKLSLEGKQNKEIAEELGISTNTVKSLKYKAINVLRVALKDYYYLLLFLFPKI</sequence>
<dbReference type="Gene3D" id="1.10.10.10">
    <property type="entry name" value="Winged helix-like DNA-binding domain superfamily/Winged helix DNA-binding domain"/>
    <property type="match status" value="1"/>
</dbReference>
<protein>
    <submittedName>
        <fullName evidence="6">RNA polymerase sigma-70 factor</fullName>
    </submittedName>
</protein>
<dbReference type="Proteomes" id="UP000270673">
    <property type="component" value="Chromosome"/>
</dbReference>
<keyword evidence="2" id="KW-0805">Transcription regulation</keyword>
<dbReference type="PANTHER" id="PTHR43133:SF46">
    <property type="entry name" value="RNA POLYMERASE SIGMA-70 FACTOR ECF SUBFAMILY"/>
    <property type="match status" value="1"/>
</dbReference>
<dbReference type="InterPro" id="IPR014327">
    <property type="entry name" value="RNA_pol_sigma70_bacteroid"/>
</dbReference>
<feature type="domain" description="HTH luxR-type" evidence="5">
    <location>
        <begin position="127"/>
        <end position="184"/>
    </location>
</feature>
<dbReference type="RefSeq" id="WP_106480926.1">
    <property type="nucleotide sequence ID" value="NZ_CP032819.1"/>
</dbReference>
<evidence type="ECO:0000256" key="3">
    <source>
        <dbReference type="ARBA" id="ARBA00023082"/>
    </source>
</evidence>
<dbReference type="GO" id="GO:0006352">
    <property type="term" value="P:DNA-templated transcription initiation"/>
    <property type="evidence" value="ECO:0007669"/>
    <property type="project" value="InterPro"/>
</dbReference>
<evidence type="ECO:0000259" key="5">
    <source>
        <dbReference type="SMART" id="SM00421"/>
    </source>
</evidence>
<organism evidence="6 7">
    <name type="scientific">Butyricimonas faecalis</name>
    <dbReference type="NCBI Taxonomy" id="2093856"/>
    <lineage>
        <taxon>Bacteria</taxon>
        <taxon>Pseudomonadati</taxon>
        <taxon>Bacteroidota</taxon>
        <taxon>Bacteroidia</taxon>
        <taxon>Bacteroidales</taxon>
        <taxon>Odoribacteraceae</taxon>
        <taxon>Butyricimonas</taxon>
    </lineage>
</organism>
<gene>
    <name evidence="6" type="ORF">D8S85_12410</name>
</gene>
<dbReference type="SUPFAM" id="SSF88946">
    <property type="entry name" value="Sigma2 domain of RNA polymerase sigma factors"/>
    <property type="match status" value="1"/>
</dbReference>
<dbReference type="SUPFAM" id="SSF88659">
    <property type="entry name" value="Sigma3 and sigma4 domains of RNA polymerase sigma factors"/>
    <property type="match status" value="1"/>
</dbReference>
<dbReference type="PRINTS" id="PR00038">
    <property type="entry name" value="HTHLUXR"/>
</dbReference>
<dbReference type="Pfam" id="PF08281">
    <property type="entry name" value="Sigma70_r4_2"/>
    <property type="match status" value="1"/>
</dbReference>
<evidence type="ECO:0000256" key="1">
    <source>
        <dbReference type="ARBA" id="ARBA00010641"/>
    </source>
</evidence>
<name>A0A3Q9IPY6_9BACT</name>
<keyword evidence="4" id="KW-0804">Transcription</keyword>
<dbReference type="Gene3D" id="1.10.1740.10">
    <property type="match status" value="1"/>
</dbReference>
<evidence type="ECO:0000313" key="7">
    <source>
        <dbReference type="Proteomes" id="UP000270673"/>
    </source>
</evidence>
<dbReference type="InterPro" id="IPR039425">
    <property type="entry name" value="RNA_pol_sigma-70-like"/>
</dbReference>
<accession>A0A3Q9IPY6</accession>
<dbReference type="NCBIfam" id="TIGR02937">
    <property type="entry name" value="sigma70-ECF"/>
    <property type="match status" value="1"/>
</dbReference>
<comment type="similarity">
    <text evidence="1">Belongs to the sigma-70 factor family. ECF subfamily.</text>
</comment>
<dbReference type="OrthoDB" id="1453134at2"/>
<dbReference type="PANTHER" id="PTHR43133">
    <property type="entry name" value="RNA POLYMERASE ECF-TYPE SIGMA FACTO"/>
    <property type="match status" value="1"/>
</dbReference>
<dbReference type="InterPro" id="IPR014284">
    <property type="entry name" value="RNA_pol_sigma-70_dom"/>
</dbReference>
<keyword evidence="7" id="KW-1185">Reference proteome</keyword>
<evidence type="ECO:0000256" key="4">
    <source>
        <dbReference type="ARBA" id="ARBA00023163"/>
    </source>
</evidence>
<reference evidence="6 7" key="1">
    <citation type="submission" date="2018-10" db="EMBL/GenBank/DDBJ databases">
        <title>Butyricimonas faecalis sp. nov., isolated from human faeces and emended description of the genus Butyricimonas.</title>
        <authorList>
            <person name="Le Roy T."/>
            <person name="Van der Smissen P."/>
            <person name="Paquot A."/>
            <person name="Delzenne N."/>
            <person name="Muccioli G."/>
            <person name="Collet J.-F."/>
            <person name="Cani P.D."/>
        </authorList>
    </citation>
    <scope>NUCLEOTIDE SEQUENCE [LARGE SCALE GENOMIC DNA]</scope>
    <source>
        <strain evidence="6 7">H184</strain>
    </source>
</reference>
<proteinExistence type="inferred from homology"/>
<keyword evidence="3" id="KW-0731">Sigma factor</keyword>